<dbReference type="Pfam" id="PF07730">
    <property type="entry name" value="HisKA_3"/>
    <property type="match status" value="1"/>
</dbReference>
<dbReference type="InterPro" id="IPR050482">
    <property type="entry name" value="Sensor_HK_TwoCompSys"/>
</dbReference>
<dbReference type="Proteomes" id="UP001556631">
    <property type="component" value="Unassembled WGS sequence"/>
</dbReference>
<dbReference type="InterPro" id="IPR029016">
    <property type="entry name" value="GAF-like_dom_sf"/>
</dbReference>
<evidence type="ECO:0000256" key="2">
    <source>
        <dbReference type="ARBA" id="ARBA00022777"/>
    </source>
</evidence>
<keyword evidence="2" id="KW-0418">Kinase</keyword>
<feature type="domain" description="GAF" evidence="4">
    <location>
        <begin position="176"/>
        <end position="303"/>
    </location>
</feature>
<name>A0ABV3T156_9ACTN</name>
<dbReference type="Gene3D" id="3.30.450.40">
    <property type="match status" value="3"/>
</dbReference>
<dbReference type="Gene3D" id="1.20.5.1930">
    <property type="match status" value="1"/>
</dbReference>
<dbReference type="PANTHER" id="PTHR24421">
    <property type="entry name" value="NITRATE/NITRITE SENSOR PROTEIN NARX-RELATED"/>
    <property type="match status" value="1"/>
</dbReference>
<dbReference type="SUPFAM" id="SSF55781">
    <property type="entry name" value="GAF domain-like"/>
    <property type="match status" value="2"/>
</dbReference>
<organism evidence="5 6">
    <name type="scientific">Nocardioides eburneus</name>
    <dbReference type="NCBI Taxonomy" id="3231482"/>
    <lineage>
        <taxon>Bacteria</taxon>
        <taxon>Bacillati</taxon>
        <taxon>Actinomycetota</taxon>
        <taxon>Actinomycetes</taxon>
        <taxon>Propionibacteriales</taxon>
        <taxon>Nocardioidaceae</taxon>
        <taxon>Nocardioides</taxon>
    </lineage>
</organism>
<keyword evidence="3" id="KW-0902">Two-component regulatory system</keyword>
<evidence type="ECO:0000256" key="3">
    <source>
        <dbReference type="ARBA" id="ARBA00023012"/>
    </source>
</evidence>
<evidence type="ECO:0000313" key="6">
    <source>
        <dbReference type="Proteomes" id="UP001556631"/>
    </source>
</evidence>
<keyword evidence="6" id="KW-1185">Reference proteome</keyword>
<feature type="domain" description="GAF" evidence="4">
    <location>
        <begin position="27"/>
        <end position="155"/>
    </location>
</feature>
<dbReference type="EMBL" id="JBFPJR010000029">
    <property type="protein sequence ID" value="MEX0428932.1"/>
    <property type="molecule type" value="Genomic_DNA"/>
</dbReference>
<evidence type="ECO:0000259" key="4">
    <source>
        <dbReference type="SMART" id="SM00065"/>
    </source>
</evidence>
<gene>
    <name evidence="5" type="ORF">AB3X52_14995</name>
</gene>
<dbReference type="InterPro" id="IPR003018">
    <property type="entry name" value="GAF"/>
</dbReference>
<reference evidence="5 6" key="1">
    <citation type="submission" date="2024-07" db="EMBL/GenBank/DDBJ databases">
        <authorList>
            <person name="Lee S."/>
            <person name="Kang M."/>
        </authorList>
    </citation>
    <scope>NUCLEOTIDE SEQUENCE [LARGE SCALE GENOMIC DNA]</scope>
    <source>
        <strain evidence="5 6">DS6</strain>
    </source>
</reference>
<keyword evidence="1" id="KW-0808">Transferase</keyword>
<evidence type="ECO:0000313" key="5">
    <source>
        <dbReference type="EMBL" id="MEX0428932.1"/>
    </source>
</evidence>
<proteinExistence type="predicted"/>
<dbReference type="PANTHER" id="PTHR24421:SF56">
    <property type="entry name" value="OXYGEN SENSOR HISTIDINE KINASE RESPONSE REGULATOR DOST"/>
    <property type="match status" value="1"/>
</dbReference>
<protein>
    <submittedName>
        <fullName evidence="5">GAF domain-containing protein</fullName>
    </submittedName>
</protein>
<dbReference type="SMART" id="SM00065">
    <property type="entry name" value="GAF"/>
    <property type="match status" value="2"/>
</dbReference>
<evidence type="ECO:0000256" key="1">
    <source>
        <dbReference type="ARBA" id="ARBA00022679"/>
    </source>
</evidence>
<dbReference type="InterPro" id="IPR011712">
    <property type="entry name" value="Sig_transdc_His_kin_sub3_dim/P"/>
</dbReference>
<accession>A0ABV3T156</accession>
<dbReference type="Pfam" id="PF01590">
    <property type="entry name" value="GAF"/>
    <property type="match status" value="2"/>
</dbReference>
<dbReference type="RefSeq" id="WP_367994901.1">
    <property type="nucleotide sequence ID" value="NZ_JBFPJR010000029.1"/>
</dbReference>
<comment type="caution">
    <text evidence="5">The sequence shown here is derived from an EMBL/GenBank/DDBJ whole genome shotgun (WGS) entry which is preliminary data.</text>
</comment>
<sequence>MHTRNLPLDPPSRALLDAVLAMSTNLDLRSVLHRITRSACELTGAGYGALRVLGPDGAPGELVTHGNADHHGEPAGEPGHVPGHVPGVDRTPTAPGARTVLGVPVRIGDRVFGHLRLAAKPGGEPFSERDEQLVTALAGAAGSMVENARAFGLSERRRRWLEAAAELTEALEPPLDHETALQRICATVCCMTQARAVAIVTHDGHGPVTARAASPADEELALRAARALQAARSAGEPTLLEPIAEGLCVLVVPFHSALSGHGGICVLHDGSSVFSEDEEGLLARFADQVALALDRVHAVETQADLAVVTDRERIARELHDVVIQRVFATGLQLQAMGQLTAEPAVQERLSAAVDALDHTIRDIRSTIFELQRTPADLRARTR</sequence>